<name>A0AAE3HAD3_9EURY</name>
<proteinExistence type="predicted"/>
<evidence type="ECO:0000313" key="1">
    <source>
        <dbReference type="EMBL" id="MCQ6962686.1"/>
    </source>
</evidence>
<dbReference type="EMBL" id="JTEO01000004">
    <property type="protein sequence ID" value="MCQ6962686.1"/>
    <property type="molecule type" value="Genomic_DNA"/>
</dbReference>
<protein>
    <submittedName>
        <fullName evidence="1">Uncharacterized protein</fullName>
    </submittedName>
</protein>
<dbReference type="InterPro" id="IPR020380">
    <property type="entry name" value="Uncharacterised_MJ1658"/>
</dbReference>
<dbReference type="RefSeq" id="WP_256622496.1">
    <property type="nucleotide sequence ID" value="NZ_JTEO01000004.1"/>
</dbReference>
<reference evidence="1 2" key="1">
    <citation type="journal article" date="2011" name="Appl. Environ. Microbiol.">
        <title>Methanogenic archaea isolated from Taiwan's Chelungpu fault.</title>
        <authorList>
            <person name="Wu S.Y."/>
            <person name="Lai M.C."/>
        </authorList>
    </citation>
    <scope>NUCLEOTIDE SEQUENCE [LARGE SCALE GENOMIC DNA]</scope>
    <source>
        <strain evidence="1 2">St545Mb</strain>
    </source>
</reference>
<comment type="caution">
    <text evidence="1">The sequence shown here is derived from an EMBL/GenBank/DDBJ whole genome shotgun (WGS) entry which is preliminary data.</text>
</comment>
<dbReference type="AlphaFoldDB" id="A0AAE3HAD3"/>
<evidence type="ECO:0000313" key="2">
    <source>
        <dbReference type="Proteomes" id="UP001206983"/>
    </source>
</evidence>
<dbReference type="Proteomes" id="UP001206983">
    <property type="component" value="Unassembled WGS sequence"/>
</dbReference>
<organism evidence="1 2">
    <name type="scientific">Methanolobus chelungpuianus</name>
    <dbReference type="NCBI Taxonomy" id="502115"/>
    <lineage>
        <taxon>Archaea</taxon>
        <taxon>Methanobacteriati</taxon>
        <taxon>Methanobacteriota</taxon>
        <taxon>Stenosarchaea group</taxon>
        <taxon>Methanomicrobia</taxon>
        <taxon>Methanosarcinales</taxon>
        <taxon>Methanosarcinaceae</taxon>
        <taxon>Methanolobus</taxon>
    </lineage>
</organism>
<accession>A0AAE3HAD3</accession>
<gene>
    <name evidence="1" type="ORF">PV02_06070</name>
</gene>
<sequence>MTIADKLSKSRGQLENRLRNILAKPVFLIEADIFSLPCGCCGITLNTRGLQVDDLEIFEEHITGYFKTASQDLEVEPAFLFARLVPGTAEIASLNSRLLCGRCYMDFARSSGKMPRPDIYILNFDRRE</sequence>
<keyword evidence="2" id="KW-1185">Reference proteome</keyword>
<dbReference type="Pfam" id="PF17393">
    <property type="entry name" value="DUF5402"/>
    <property type="match status" value="1"/>
</dbReference>